<dbReference type="GO" id="GO:0004143">
    <property type="term" value="F:ATP-dependent diacylglycerol kinase activity"/>
    <property type="evidence" value="ECO:0007669"/>
    <property type="project" value="UniProtKB-EC"/>
</dbReference>
<dbReference type="AlphaFoldDB" id="A0A645CH35"/>
<comment type="cofactor">
    <cofactor evidence="1">
        <name>Mg(2+)</name>
        <dbReference type="ChEBI" id="CHEBI:18420"/>
    </cofactor>
</comment>
<evidence type="ECO:0000256" key="3">
    <source>
        <dbReference type="ARBA" id="ARBA00022679"/>
    </source>
</evidence>
<dbReference type="SUPFAM" id="SSF111331">
    <property type="entry name" value="NAD kinase/diacylglycerol kinase-like"/>
    <property type="match status" value="1"/>
</dbReference>
<comment type="caution">
    <text evidence="13">The sequence shown here is derived from an EMBL/GenBank/DDBJ whole genome shotgun (WGS) entry which is preliminary data.</text>
</comment>
<dbReference type="GO" id="GO:0005886">
    <property type="term" value="C:plasma membrane"/>
    <property type="evidence" value="ECO:0007669"/>
    <property type="project" value="TreeGrafter"/>
</dbReference>
<dbReference type="InterPro" id="IPR016064">
    <property type="entry name" value="NAD/diacylglycerol_kinase_sf"/>
</dbReference>
<dbReference type="InterPro" id="IPR005218">
    <property type="entry name" value="Diacylglycerol/lipid_kinase"/>
</dbReference>
<dbReference type="Gene3D" id="3.40.50.10330">
    <property type="entry name" value="Probable inorganic polyphosphate/atp-NAD kinase, domain 1"/>
    <property type="match status" value="1"/>
</dbReference>
<dbReference type="InterPro" id="IPR001206">
    <property type="entry name" value="Diacylglycerol_kinase_cat_dom"/>
</dbReference>
<evidence type="ECO:0000256" key="2">
    <source>
        <dbReference type="ARBA" id="ARBA00022516"/>
    </source>
</evidence>
<feature type="domain" description="DAGKc" evidence="12">
    <location>
        <begin position="1"/>
        <end position="95"/>
    </location>
</feature>
<evidence type="ECO:0000256" key="5">
    <source>
        <dbReference type="ARBA" id="ARBA00022741"/>
    </source>
</evidence>
<accession>A0A645CH35</accession>
<dbReference type="PROSITE" id="PS50146">
    <property type="entry name" value="DAGK"/>
    <property type="match status" value="1"/>
</dbReference>
<dbReference type="GO" id="GO:0008654">
    <property type="term" value="P:phospholipid biosynthetic process"/>
    <property type="evidence" value="ECO:0007669"/>
    <property type="project" value="UniProtKB-KW"/>
</dbReference>
<dbReference type="GO" id="GO:0005524">
    <property type="term" value="F:ATP binding"/>
    <property type="evidence" value="ECO:0007669"/>
    <property type="project" value="UniProtKB-KW"/>
</dbReference>
<evidence type="ECO:0000313" key="13">
    <source>
        <dbReference type="EMBL" id="MPM76198.1"/>
    </source>
</evidence>
<keyword evidence="8" id="KW-0460">Magnesium</keyword>
<dbReference type="Pfam" id="PF00781">
    <property type="entry name" value="DAGK_cat"/>
    <property type="match status" value="1"/>
</dbReference>
<evidence type="ECO:0000256" key="6">
    <source>
        <dbReference type="ARBA" id="ARBA00022777"/>
    </source>
</evidence>
<evidence type="ECO:0000256" key="11">
    <source>
        <dbReference type="ARBA" id="ARBA00023264"/>
    </source>
</evidence>
<dbReference type="PANTHER" id="PTHR12358:SF106">
    <property type="entry name" value="LIPID KINASE YEGS"/>
    <property type="match status" value="1"/>
</dbReference>
<keyword evidence="7" id="KW-0067">ATP-binding</keyword>
<dbReference type="EC" id="2.7.1.107" evidence="13"/>
<keyword evidence="11" id="KW-1208">Phospholipid metabolism</keyword>
<dbReference type="GO" id="GO:0046872">
    <property type="term" value="F:metal ion binding"/>
    <property type="evidence" value="ECO:0007669"/>
    <property type="project" value="UniProtKB-KW"/>
</dbReference>
<dbReference type="Gene3D" id="2.60.200.40">
    <property type="match status" value="1"/>
</dbReference>
<keyword evidence="2" id="KW-0444">Lipid biosynthesis</keyword>
<evidence type="ECO:0000256" key="7">
    <source>
        <dbReference type="ARBA" id="ARBA00022840"/>
    </source>
</evidence>
<dbReference type="PANTHER" id="PTHR12358">
    <property type="entry name" value="SPHINGOSINE KINASE"/>
    <property type="match status" value="1"/>
</dbReference>
<proteinExistence type="predicted"/>
<dbReference type="Pfam" id="PF19279">
    <property type="entry name" value="YegS_C"/>
    <property type="match status" value="1"/>
</dbReference>
<evidence type="ECO:0000256" key="10">
    <source>
        <dbReference type="ARBA" id="ARBA00023209"/>
    </source>
</evidence>
<keyword evidence="9" id="KW-0443">Lipid metabolism</keyword>
<organism evidence="13">
    <name type="scientific">bioreactor metagenome</name>
    <dbReference type="NCBI Taxonomy" id="1076179"/>
    <lineage>
        <taxon>unclassified sequences</taxon>
        <taxon>metagenomes</taxon>
        <taxon>ecological metagenomes</taxon>
    </lineage>
</organism>
<dbReference type="InterPro" id="IPR050187">
    <property type="entry name" value="Lipid_Phosphate_FormReg"/>
</dbReference>
<keyword evidence="3 13" id="KW-0808">Transferase</keyword>
<keyword evidence="10" id="KW-0594">Phospholipid biosynthesis</keyword>
<dbReference type="NCBIfam" id="TIGR00147">
    <property type="entry name" value="YegS/Rv2252/BmrU family lipid kinase"/>
    <property type="match status" value="1"/>
</dbReference>
<evidence type="ECO:0000256" key="8">
    <source>
        <dbReference type="ARBA" id="ARBA00022842"/>
    </source>
</evidence>
<protein>
    <submittedName>
        <fullName evidence="13">Diacylglycerol kinase</fullName>
        <ecNumber evidence="13">2.7.1.107</ecNumber>
    </submittedName>
</protein>
<keyword evidence="6 13" id="KW-0418">Kinase</keyword>
<evidence type="ECO:0000256" key="1">
    <source>
        <dbReference type="ARBA" id="ARBA00001946"/>
    </source>
</evidence>
<evidence type="ECO:0000256" key="4">
    <source>
        <dbReference type="ARBA" id="ARBA00022723"/>
    </source>
</evidence>
<name>A0A645CH35_9ZZZZ</name>
<gene>
    <name evidence="13" type="primary">dagK_26</name>
    <name evidence="13" type="ORF">SDC9_123195</name>
</gene>
<evidence type="ECO:0000256" key="9">
    <source>
        <dbReference type="ARBA" id="ARBA00023098"/>
    </source>
</evidence>
<dbReference type="InterPro" id="IPR045540">
    <property type="entry name" value="YegS/DAGK_C"/>
</dbReference>
<keyword evidence="5" id="KW-0547">Nucleotide-binding</keyword>
<keyword evidence="4" id="KW-0479">Metal-binding</keyword>
<evidence type="ECO:0000259" key="12">
    <source>
        <dbReference type="PROSITE" id="PS50146"/>
    </source>
</evidence>
<sequence length="265" mass="28906">MFTTAAPKDATQIVVNQAANYDLIVCCGGDGTLNEVLSGLISAGHENIPVGYIPCGTTNDFARTLHLSKDIPAATRHILKGRSEIHDVGYIKERGSGPAKIFFNYIASFGAFTEVSYATPQKLKNKFGYLAYTINGVKSVGKIKPIHAKVDCCELKIEDNFIFGGISNSLSVGGIIKMMPDEVSLNDGKFEVLLVKNPQSISDWKSILNAIDSQTFDGNGVFFFKTSHIELEFDYPVPFTNDGEFAGEYKHAVLGICDKKITFIT</sequence>
<reference evidence="13" key="1">
    <citation type="submission" date="2019-08" db="EMBL/GenBank/DDBJ databases">
        <authorList>
            <person name="Kucharzyk K."/>
            <person name="Murdoch R.W."/>
            <person name="Higgins S."/>
            <person name="Loffler F."/>
        </authorList>
    </citation>
    <scope>NUCLEOTIDE SEQUENCE</scope>
</reference>
<dbReference type="EMBL" id="VSSQ01027126">
    <property type="protein sequence ID" value="MPM76198.1"/>
    <property type="molecule type" value="Genomic_DNA"/>
</dbReference>
<dbReference type="InterPro" id="IPR017438">
    <property type="entry name" value="ATP-NAD_kinase_N"/>
</dbReference>